<evidence type="ECO:0000313" key="4">
    <source>
        <dbReference type="EMBL" id="KRM87468.1"/>
    </source>
</evidence>
<keyword evidence="5" id="KW-1185">Reference proteome</keyword>
<keyword evidence="1 2" id="KW-0238">DNA-binding</keyword>
<reference evidence="4 5" key="1">
    <citation type="journal article" date="2015" name="Genome Announc.">
        <title>Expanding the biotechnology potential of lactobacilli through comparative genomics of 213 strains and associated genera.</title>
        <authorList>
            <person name="Sun Z."/>
            <person name="Harris H.M."/>
            <person name="McCann A."/>
            <person name="Guo C."/>
            <person name="Argimon S."/>
            <person name="Zhang W."/>
            <person name="Yang X."/>
            <person name="Jeffery I.B."/>
            <person name="Cooney J.C."/>
            <person name="Kagawa T.F."/>
            <person name="Liu W."/>
            <person name="Song Y."/>
            <person name="Salvetti E."/>
            <person name="Wrobel A."/>
            <person name="Rasinkangas P."/>
            <person name="Parkhill J."/>
            <person name="Rea M.C."/>
            <person name="O'Sullivan O."/>
            <person name="Ritari J."/>
            <person name="Douillard F.P."/>
            <person name="Paul Ross R."/>
            <person name="Yang R."/>
            <person name="Briner A.E."/>
            <person name="Felis G.E."/>
            <person name="de Vos W.M."/>
            <person name="Barrangou R."/>
            <person name="Klaenhammer T.R."/>
            <person name="Caufield P.W."/>
            <person name="Cui Y."/>
            <person name="Zhang H."/>
            <person name="O'Toole P.W."/>
        </authorList>
    </citation>
    <scope>NUCLEOTIDE SEQUENCE [LARGE SCALE GENOMIC DNA]</scope>
    <source>
        <strain evidence="4 5">DSM 22698</strain>
    </source>
</reference>
<dbReference type="GO" id="GO:0003677">
    <property type="term" value="F:DNA binding"/>
    <property type="evidence" value="ECO:0007669"/>
    <property type="project" value="UniProtKB-UniRule"/>
</dbReference>
<feature type="DNA-binding region" description="H-T-H motif" evidence="2">
    <location>
        <begin position="40"/>
        <end position="59"/>
    </location>
</feature>
<dbReference type="PATRIC" id="fig|1423810.4.peg.997"/>
<comment type="caution">
    <text evidence="4">The sequence shown here is derived from an EMBL/GenBank/DDBJ whole genome shotgun (WGS) entry which is preliminary data.</text>
</comment>
<dbReference type="InterPro" id="IPR001647">
    <property type="entry name" value="HTH_TetR"/>
</dbReference>
<dbReference type="STRING" id="1423810.FD19_GL000973"/>
<evidence type="ECO:0000256" key="1">
    <source>
        <dbReference type="ARBA" id="ARBA00023125"/>
    </source>
</evidence>
<protein>
    <recommendedName>
        <fullName evidence="3">HTH tetR-type domain-containing protein</fullName>
    </recommendedName>
</protein>
<evidence type="ECO:0000313" key="5">
    <source>
        <dbReference type="Proteomes" id="UP000051789"/>
    </source>
</evidence>
<organism evidence="4 5">
    <name type="scientific">Lacticaseibacillus thailandensis DSM 22698 = JCM 13996</name>
    <dbReference type="NCBI Taxonomy" id="1423810"/>
    <lineage>
        <taxon>Bacteria</taxon>
        <taxon>Bacillati</taxon>
        <taxon>Bacillota</taxon>
        <taxon>Bacilli</taxon>
        <taxon>Lactobacillales</taxon>
        <taxon>Lactobacillaceae</taxon>
        <taxon>Lacticaseibacillus</taxon>
    </lineage>
</organism>
<dbReference type="Pfam" id="PF00440">
    <property type="entry name" value="TetR_N"/>
    <property type="match status" value="1"/>
</dbReference>
<dbReference type="SUPFAM" id="SSF46689">
    <property type="entry name" value="Homeodomain-like"/>
    <property type="match status" value="1"/>
</dbReference>
<gene>
    <name evidence="4" type="ORF">FD19_GL000973</name>
</gene>
<dbReference type="EMBL" id="AYZK01000002">
    <property type="protein sequence ID" value="KRM87468.1"/>
    <property type="molecule type" value="Genomic_DNA"/>
</dbReference>
<dbReference type="PROSITE" id="PS50977">
    <property type="entry name" value="HTH_TETR_2"/>
    <property type="match status" value="1"/>
</dbReference>
<dbReference type="InterPro" id="IPR009057">
    <property type="entry name" value="Homeodomain-like_sf"/>
</dbReference>
<dbReference type="Proteomes" id="UP000051789">
    <property type="component" value="Unassembled WGS sequence"/>
</dbReference>
<evidence type="ECO:0000256" key="2">
    <source>
        <dbReference type="PROSITE-ProRule" id="PRU00335"/>
    </source>
</evidence>
<dbReference type="Gene3D" id="1.10.357.10">
    <property type="entry name" value="Tetracycline Repressor, domain 2"/>
    <property type="match status" value="1"/>
</dbReference>
<name>A0A0R2CGW7_9LACO</name>
<accession>A0A0R2CGW7</accession>
<feature type="domain" description="HTH tetR-type" evidence="3">
    <location>
        <begin position="17"/>
        <end position="77"/>
    </location>
</feature>
<proteinExistence type="predicted"/>
<dbReference type="AlphaFoldDB" id="A0A0R2CGW7"/>
<sequence length="220" mass="25602">MIPMTNVSRDMGRYKTDASKQELTDTLMAYFRVDGFQKSRITDITKMMHISKATFYKHFDSKESVLTLMVDQISKYIGSEIEIPVNASYPDRFQRIFLKSLTIATYEFEPFMADLSVTYPALAEIIDNANKMRRRKIVEVFEAASNAGEFTQQNAELFELEIEFTICRLIDSHFLMQNNLSAKSIEDYYLMKKQQLVVNPSHYPDDWILTNIRNVINSVL</sequence>
<evidence type="ECO:0000259" key="3">
    <source>
        <dbReference type="PROSITE" id="PS50977"/>
    </source>
</evidence>